<dbReference type="InParanoid" id="W0RM94"/>
<dbReference type="KEGG" id="gba:J421_3026"/>
<keyword evidence="4" id="KW-0732">Signal</keyword>
<dbReference type="Proteomes" id="UP000019151">
    <property type="component" value="Chromosome"/>
</dbReference>
<sequence>MPGRAGGEPAAVSAALARLALGLLALAAGCAPLLGARPLAAARPGATTFHTVRVGGRERSYMLHLPAGMTNDVPRPLVLVFHGNTGNATTVRAESNLDAVSDRFGYEVAYLNGTGSLRYADLTWNVRTCCGFALRHRVDDVGFARAVVDALATTEHADRSRVYAAGLSSGGTLALLLACDASDLVAGVASVAGTMPETPCEPARRLTVLLVRGERDDELARDHAENAARGSPAYATSFDAAQAFWAARDGCAGATVRDSTPLAAIVRSADCPTGVGVEQVIVRGQGHAWPGGAKPWWFSPAPSPLDGASLMLELFSRAAAR</sequence>
<dbReference type="InterPro" id="IPR010126">
    <property type="entry name" value="Esterase_phb"/>
</dbReference>
<keyword evidence="5" id="KW-0378">Hydrolase</keyword>
<keyword evidence="2" id="KW-0964">Secreted</keyword>
<dbReference type="PROSITE" id="PS51257">
    <property type="entry name" value="PROKAR_LIPOPROTEIN"/>
    <property type="match status" value="1"/>
</dbReference>
<evidence type="ECO:0000256" key="1">
    <source>
        <dbReference type="ARBA" id="ARBA00004613"/>
    </source>
</evidence>
<evidence type="ECO:0000256" key="7">
    <source>
        <dbReference type="ARBA" id="ARBA00023326"/>
    </source>
</evidence>
<name>W0RM94_9BACT</name>
<evidence type="ECO:0000256" key="3">
    <source>
        <dbReference type="ARBA" id="ARBA00022651"/>
    </source>
</evidence>
<dbReference type="HOGENOM" id="CLU_027551_3_0_0"/>
<organism evidence="8 9">
    <name type="scientific">Gemmatirosa kalamazoonensis</name>
    <dbReference type="NCBI Taxonomy" id="861299"/>
    <lineage>
        <taxon>Bacteria</taxon>
        <taxon>Pseudomonadati</taxon>
        <taxon>Gemmatimonadota</taxon>
        <taxon>Gemmatimonadia</taxon>
        <taxon>Gemmatimonadales</taxon>
        <taxon>Gemmatimonadaceae</taxon>
        <taxon>Gemmatirosa</taxon>
    </lineage>
</organism>
<dbReference type="eggNOG" id="COG3509">
    <property type="taxonomic scope" value="Bacteria"/>
</dbReference>
<evidence type="ECO:0000313" key="8">
    <source>
        <dbReference type="EMBL" id="AHG90563.1"/>
    </source>
</evidence>
<dbReference type="RefSeq" id="WP_025412033.1">
    <property type="nucleotide sequence ID" value="NZ_CP007128.1"/>
</dbReference>
<reference evidence="8 9" key="1">
    <citation type="journal article" date="2014" name="Genome Announc.">
        <title>Genome Sequence and Methylome of Soil Bacterium Gemmatirosa kalamazoonensis KBS708T, a Member of the Rarely Cultivated Gemmatimonadetes Phylum.</title>
        <authorList>
            <person name="Debruyn J.M."/>
            <person name="Radosevich M."/>
            <person name="Wommack K.E."/>
            <person name="Polson S.W."/>
            <person name="Hauser L.J."/>
            <person name="Fawaz M.N."/>
            <person name="Korlach J."/>
            <person name="Tsai Y.C."/>
        </authorList>
    </citation>
    <scope>NUCLEOTIDE SEQUENCE [LARGE SCALE GENOMIC DNA]</scope>
    <source>
        <strain evidence="8 9">KBS708</strain>
    </source>
</reference>
<comment type="subcellular location">
    <subcellularLocation>
        <location evidence="1">Secreted</location>
    </subcellularLocation>
</comment>
<dbReference type="STRING" id="861299.J421_3026"/>
<evidence type="ECO:0000256" key="5">
    <source>
        <dbReference type="ARBA" id="ARBA00022801"/>
    </source>
</evidence>
<dbReference type="GO" id="GO:0005576">
    <property type="term" value="C:extracellular region"/>
    <property type="evidence" value="ECO:0007669"/>
    <property type="project" value="UniProtKB-SubCell"/>
</dbReference>
<keyword evidence="9" id="KW-1185">Reference proteome</keyword>
<gene>
    <name evidence="8" type="ORF">J421_3026</name>
</gene>
<dbReference type="GO" id="GO:0045493">
    <property type="term" value="P:xylan catabolic process"/>
    <property type="evidence" value="ECO:0007669"/>
    <property type="project" value="UniProtKB-KW"/>
</dbReference>
<dbReference type="EMBL" id="CP007128">
    <property type="protein sequence ID" value="AHG90563.1"/>
    <property type="molecule type" value="Genomic_DNA"/>
</dbReference>
<dbReference type="PANTHER" id="PTHR38050">
    <property type="match status" value="1"/>
</dbReference>
<dbReference type="SUPFAM" id="SSF53474">
    <property type="entry name" value="alpha/beta-Hydrolases"/>
    <property type="match status" value="1"/>
</dbReference>
<dbReference type="OrthoDB" id="9767239at2"/>
<evidence type="ECO:0000256" key="6">
    <source>
        <dbReference type="ARBA" id="ARBA00023277"/>
    </source>
</evidence>
<dbReference type="PANTHER" id="PTHR38050:SF2">
    <property type="entry name" value="FERULOYL ESTERASE C-RELATED"/>
    <property type="match status" value="1"/>
</dbReference>
<keyword evidence="8" id="KW-0449">Lipoprotein</keyword>
<proteinExistence type="predicted"/>
<dbReference type="InterPro" id="IPR029058">
    <property type="entry name" value="AB_hydrolase_fold"/>
</dbReference>
<keyword evidence="3" id="KW-0858">Xylan degradation</keyword>
<evidence type="ECO:0000256" key="4">
    <source>
        <dbReference type="ARBA" id="ARBA00022729"/>
    </source>
</evidence>
<dbReference type="InterPro" id="IPR043595">
    <property type="entry name" value="FaeB/C/D"/>
</dbReference>
<evidence type="ECO:0000313" key="9">
    <source>
        <dbReference type="Proteomes" id="UP000019151"/>
    </source>
</evidence>
<evidence type="ECO:0000256" key="2">
    <source>
        <dbReference type="ARBA" id="ARBA00022525"/>
    </source>
</evidence>
<dbReference type="Pfam" id="PF10503">
    <property type="entry name" value="Esterase_PHB"/>
    <property type="match status" value="1"/>
</dbReference>
<dbReference type="AlphaFoldDB" id="W0RM94"/>
<keyword evidence="7" id="KW-0624">Polysaccharide degradation</keyword>
<dbReference type="GO" id="GO:0030600">
    <property type="term" value="F:feruloyl esterase activity"/>
    <property type="evidence" value="ECO:0007669"/>
    <property type="project" value="InterPro"/>
</dbReference>
<accession>W0RM94</accession>
<keyword evidence="6" id="KW-0119">Carbohydrate metabolism</keyword>
<dbReference type="Gene3D" id="3.40.50.1820">
    <property type="entry name" value="alpha/beta hydrolase"/>
    <property type="match status" value="1"/>
</dbReference>
<protein>
    <submittedName>
        <fullName evidence="8">Lipoprotein</fullName>
    </submittedName>
</protein>